<accession>A0A4D7CSF2</accession>
<name>A0A4D7CSF2_9ENTE</name>
<dbReference type="GO" id="GO:0004316">
    <property type="term" value="F:3-oxoacyl-[acyl-carrier-protein] reductase (NADPH) activity"/>
    <property type="evidence" value="ECO:0007669"/>
    <property type="project" value="UniProtKB-UniRule"/>
</dbReference>
<dbReference type="InterPro" id="IPR011284">
    <property type="entry name" value="3oxo_ACP_reduc"/>
</dbReference>
<dbReference type="NCBIfam" id="NF009466">
    <property type="entry name" value="PRK12826.1-2"/>
    <property type="match status" value="1"/>
</dbReference>
<dbReference type="GO" id="GO:0006633">
    <property type="term" value="P:fatty acid biosynthetic process"/>
    <property type="evidence" value="ECO:0007669"/>
    <property type="project" value="UniProtKB-UniPathway"/>
</dbReference>
<dbReference type="NCBIfam" id="NF005559">
    <property type="entry name" value="PRK07231.1"/>
    <property type="match status" value="1"/>
</dbReference>
<reference evidence="10 11" key="1">
    <citation type="submission" date="2019-04" db="EMBL/GenBank/DDBJ databases">
        <title>Vagococcus sp. nov., isolated from faeces of yaks (Bos grunniens).</title>
        <authorList>
            <person name="Ge Y."/>
        </authorList>
    </citation>
    <scope>NUCLEOTIDE SEQUENCE [LARGE SCALE GENOMIC DNA]</scope>
    <source>
        <strain evidence="10 11">MN-17</strain>
    </source>
</reference>
<dbReference type="InterPro" id="IPR050259">
    <property type="entry name" value="SDR"/>
</dbReference>
<dbReference type="OrthoDB" id="9803333at2"/>
<comment type="subunit">
    <text evidence="8">Homotetramer.</text>
</comment>
<dbReference type="EMBL" id="CP039712">
    <property type="protein sequence ID" value="QCI85993.1"/>
    <property type="molecule type" value="Genomic_DNA"/>
</dbReference>
<dbReference type="NCBIfam" id="TIGR01830">
    <property type="entry name" value="3oxo_ACP_reduc"/>
    <property type="match status" value="1"/>
</dbReference>
<dbReference type="Gene3D" id="3.40.50.720">
    <property type="entry name" value="NAD(P)-binding Rossmann-like Domain"/>
    <property type="match status" value="1"/>
</dbReference>
<evidence type="ECO:0000256" key="5">
    <source>
        <dbReference type="ARBA" id="ARBA00023002"/>
    </source>
</evidence>
<evidence type="ECO:0000256" key="6">
    <source>
        <dbReference type="ARBA" id="ARBA00023160"/>
    </source>
</evidence>
<keyword evidence="6 8" id="KW-0275">Fatty acid biosynthesis</keyword>
<dbReference type="AlphaFoldDB" id="A0A4D7CSF2"/>
<dbReference type="PRINTS" id="PR00080">
    <property type="entry name" value="SDRFAMILY"/>
</dbReference>
<sequence length="243" mass="25671">MNNKTVVVTGSTRGIGYGIALAFAQKGANIVLNGRKPLDESLLTAFNELGVKTHYVQGDVQNMADAAKLISEAKEVFGSVDVLVNNAGITNDKLIMRMSEEDFDAVINVNLKGTFNTIQQVSSVMLKQKSGTIINLSSVVGLTGNAGQANYAASKAGVVGLTKSVARELSARGITCNAIAPGFIESDMTDVLSDKVKEVAKTQIPLKRFGKVEEVAQAAIFLAENRYITGQVLNVDGGMVMNG</sequence>
<dbReference type="InterPro" id="IPR036291">
    <property type="entry name" value="NAD(P)-bd_dom_sf"/>
</dbReference>
<dbReference type="FunFam" id="3.40.50.720:FF:000173">
    <property type="entry name" value="3-oxoacyl-[acyl-carrier protein] reductase"/>
    <property type="match status" value="1"/>
</dbReference>
<evidence type="ECO:0000256" key="1">
    <source>
        <dbReference type="ARBA" id="ARBA00005194"/>
    </source>
</evidence>
<keyword evidence="8" id="KW-0443">Lipid metabolism</keyword>
<keyword evidence="8" id="KW-0444">Lipid biosynthesis</keyword>
<keyword evidence="8" id="KW-0521">NADP</keyword>
<keyword evidence="4 8" id="KW-0276">Fatty acid metabolism</keyword>
<dbReference type="Proteomes" id="UP000298615">
    <property type="component" value="Chromosome"/>
</dbReference>
<dbReference type="InterPro" id="IPR057326">
    <property type="entry name" value="KR_dom"/>
</dbReference>
<dbReference type="Pfam" id="PF13561">
    <property type="entry name" value="adh_short_C2"/>
    <property type="match status" value="1"/>
</dbReference>
<keyword evidence="5 8" id="KW-0560">Oxidoreductase</keyword>
<keyword evidence="11" id="KW-1185">Reference proteome</keyword>
<dbReference type="RefSeq" id="WP_136952831.1">
    <property type="nucleotide sequence ID" value="NZ_CP039712.1"/>
</dbReference>
<dbReference type="GO" id="GO:0051287">
    <property type="term" value="F:NAD binding"/>
    <property type="evidence" value="ECO:0007669"/>
    <property type="project" value="UniProtKB-UniRule"/>
</dbReference>
<dbReference type="PRINTS" id="PR00081">
    <property type="entry name" value="GDHRDH"/>
</dbReference>
<proteinExistence type="inferred from homology"/>
<dbReference type="SUPFAM" id="SSF51735">
    <property type="entry name" value="NAD(P)-binding Rossmann-fold domains"/>
    <property type="match status" value="1"/>
</dbReference>
<evidence type="ECO:0000259" key="9">
    <source>
        <dbReference type="SMART" id="SM00822"/>
    </source>
</evidence>
<evidence type="ECO:0000256" key="2">
    <source>
        <dbReference type="ARBA" id="ARBA00006484"/>
    </source>
</evidence>
<evidence type="ECO:0000256" key="3">
    <source>
        <dbReference type="ARBA" id="ARBA00012948"/>
    </source>
</evidence>
<comment type="function">
    <text evidence="8">Catalyzes the NADPH-dependent reduction of beta-ketoacyl-ACP substrates to beta-hydroxyacyl-ACP products, the first reductive step in the elongation cycle of fatty acid biosynthesis.</text>
</comment>
<organism evidence="10 11">
    <name type="scientific">Vagococcus zengguangii</name>
    <dbReference type="NCBI Taxonomy" id="2571750"/>
    <lineage>
        <taxon>Bacteria</taxon>
        <taxon>Bacillati</taxon>
        <taxon>Bacillota</taxon>
        <taxon>Bacilli</taxon>
        <taxon>Lactobacillales</taxon>
        <taxon>Enterococcaceae</taxon>
        <taxon>Vagococcus</taxon>
    </lineage>
</organism>
<protein>
    <recommendedName>
        <fullName evidence="3 8">3-oxoacyl-[acyl-carrier-protein] reductase</fullName>
        <ecNumber evidence="3 8">1.1.1.100</ecNumber>
    </recommendedName>
</protein>
<comment type="pathway">
    <text evidence="1 8">Lipid metabolism; fatty acid biosynthesis.</text>
</comment>
<evidence type="ECO:0000313" key="10">
    <source>
        <dbReference type="EMBL" id="QCI85993.1"/>
    </source>
</evidence>
<dbReference type="InterPro" id="IPR002347">
    <property type="entry name" value="SDR_fam"/>
</dbReference>
<evidence type="ECO:0000256" key="7">
    <source>
        <dbReference type="ARBA" id="ARBA00048508"/>
    </source>
</evidence>
<dbReference type="EC" id="1.1.1.100" evidence="3 8"/>
<dbReference type="InterPro" id="IPR020904">
    <property type="entry name" value="Sc_DH/Rdtase_CS"/>
</dbReference>
<dbReference type="PROSITE" id="PS00061">
    <property type="entry name" value="ADH_SHORT"/>
    <property type="match status" value="1"/>
</dbReference>
<dbReference type="UniPathway" id="UPA00094"/>
<comment type="similarity">
    <text evidence="2 8">Belongs to the short-chain dehydrogenases/reductases (SDR) family.</text>
</comment>
<dbReference type="SMART" id="SM00822">
    <property type="entry name" value="PKS_KR"/>
    <property type="match status" value="1"/>
</dbReference>
<gene>
    <name evidence="10" type="primary">fabG</name>
    <name evidence="10" type="ORF">FA707_03010</name>
</gene>
<evidence type="ECO:0000256" key="4">
    <source>
        <dbReference type="ARBA" id="ARBA00022832"/>
    </source>
</evidence>
<comment type="catalytic activity">
    <reaction evidence="7 8">
        <text>a (3R)-hydroxyacyl-[ACP] + NADP(+) = a 3-oxoacyl-[ACP] + NADPH + H(+)</text>
        <dbReference type="Rhea" id="RHEA:17397"/>
        <dbReference type="Rhea" id="RHEA-COMP:9916"/>
        <dbReference type="Rhea" id="RHEA-COMP:9945"/>
        <dbReference type="ChEBI" id="CHEBI:15378"/>
        <dbReference type="ChEBI" id="CHEBI:57783"/>
        <dbReference type="ChEBI" id="CHEBI:58349"/>
        <dbReference type="ChEBI" id="CHEBI:78776"/>
        <dbReference type="ChEBI" id="CHEBI:78827"/>
        <dbReference type="EC" id="1.1.1.100"/>
    </reaction>
</comment>
<evidence type="ECO:0000256" key="8">
    <source>
        <dbReference type="RuleBase" id="RU366074"/>
    </source>
</evidence>
<dbReference type="CDD" id="cd05333">
    <property type="entry name" value="BKR_SDR_c"/>
    <property type="match status" value="1"/>
</dbReference>
<feature type="domain" description="Ketoreductase" evidence="9">
    <location>
        <begin position="4"/>
        <end position="187"/>
    </location>
</feature>
<dbReference type="KEGG" id="vao:FA707_03010"/>
<dbReference type="PANTHER" id="PTHR42879">
    <property type="entry name" value="3-OXOACYL-(ACYL-CARRIER-PROTEIN) REDUCTASE"/>
    <property type="match status" value="1"/>
</dbReference>
<evidence type="ECO:0000313" key="11">
    <source>
        <dbReference type="Proteomes" id="UP000298615"/>
    </source>
</evidence>
<dbReference type="PANTHER" id="PTHR42879:SF2">
    <property type="entry name" value="3-OXOACYL-[ACYL-CARRIER-PROTEIN] REDUCTASE FABG"/>
    <property type="match status" value="1"/>
</dbReference>